<organism evidence="1 2">
    <name type="scientific">Acidipropionibacterium virtanenii</name>
    <dbReference type="NCBI Taxonomy" id="2057246"/>
    <lineage>
        <taxon>Bacteria</taxon>
        <taxon>Bacillati</taxon>
        <taxon>Actinomycetota</taxon>
        <taxon>Actinomycetes</taxon>
        <taxon>Propionibacteriales</taxon>
        <taxon>Propionibacteriaceae</taxon>
        <taxon>Acidipropionibacterium</taxon>
    </lineage>
</organism>
<gene>
    <name evidence="1" type="ORF">JS278_02936</name>
</gene>
<evidence type="ECO:0000313" key="2">
    <source>
        <dbReference type="Proteomes" id="UP000251995"/>
    </source>
</evidence>
<dbReference type="KEGG" id="acij:JS278_02936"/>
<evidence type="ECO:0000313" key="1">
    <source>
        <dbReference type="EMBL" id="AXE40070.1"/>
    </source>
</evidence>
<accession>A0A344UXS2</accession>
<proteinExistence type="predicted"/>
<sequence length="455" mass="50161">MTTRIAISDPLPGHRTAEPVRFTVDGALPHPLHIAHTASGDPVLCQRLNHQSDQRSTTFVAVLDLDGEQTLELGGPLDSGSPEAEGIRTLTPTEEDGFVRLDTGYFDLELCTGTAMGTGASKWGLRHFSAHYEGIDLLPSGNNAIGGFYGPFFTPENGLINPPEHSVVSIEAVEAGPVLHHYRLHGTIPDGLIDDLKGKSYAIDWIFTLGTPYFERRYVVDDFQTVINGRSITNKITVGDEFEGGPGELVFDRFASESGTWYRAGDPYAMKLADEVEEVIGTASGQQDRSQKFEEFRRQLGSGMESAHWDLYWRLFSAWERALPEDEITTRLAQVRRSAHVLADAPDRPWVLDTRPVDVSSVPDETIFTGPVQKSVEFSTTKDRAMIWWTGRPSGAFQIVQRKQSGWVNWGSNGENECPELPVGVPIKTAYGPFTQTWEGIADQLATPVTVTVGQ</sequence>
<dbReference type="OrthoDB" id="2506245at2"/>
<name>A0A344UXS2_9ACTN</name>
<protein>
    <submittedName>
        <fullName evidence="1">Uncharacterized protein</fullName>
    </submittedName>
</protein>
<reference evidence="1 2" key="1">
    <citation type="submission" date="2017-12" db="EMBL/GenBank/DDBJ databases">
        <title>The whole genome sequence of the Acidipropionibacterium virtanenii sp. nov. type strain JS278.</title>
        <authorList>
            <person name="Laine P."/>
            <person name="Deptula P."/>
            <person name="Varmanen P."/>
            <person name="Auvinen P."/>
        </authorList>
    </citation>
    <scope>NUCLEOTIDE SEQUENCE [LARGE SCALE GENOMIC DNA]</scope>
    <source>
        <strain evidence="1 2">JS278</strain>
    </source>
</reference>
<dbReference type="Proteomes" id="UP000251995">
    <property type="component" value="Chromosome"/>
</dbReference>
<dbReference type="AlphaFoldDB" id="A0A344UXS2"/>
<dbReference type="EMBL" id="CP025198">
    <property type="protein sequence ID" value="AXE40070.1"/>
    <property type="molecule type" value="Genomic_DNA"/>
</dbReference>
<keyword evidence="2" id="KW-1185">Reference proteome</keyword>